<keyword evidence="1" id="KW-0472">Membrane</keyword>
<evidence type="ECO:0000256" key="1">
    <source>
        <dbReference type="SAM" id="Phobius"/>
    </source>
</evidence>
<protein>
    <recommendedName>
        <fullName evidence="4">LamG-like jellyroll fold domain-containing protein</fullName>
    </recommendedName>
</protein>
<dbReference type="STRING" id="1817772.A2527_14450"/>
<sequence length="323" mass="36682">MKKRLLGILLITGLLLVWFYSFALVTLWYGRNSASQTYFAPSALSKNLNKELKYFLPLDQPDEPQGNTVIRGTKQFLARENFKGVHLNGPKGDFIDLSKLDNIDFQKEYTISFWVWPDEIQEGEVKSLYNLVWIGNSQHTTSPLFSCWIRMWNQSLHYSAQGNSFDVDGISLHTFHPFEVVISNDLTKGISLWIDGNQIENPYILESSSISAFDYPLDTAQIGLGSSPQTGLSGIYGGLLVWSRALDEKEIKELSQGGGLDIFRTSKVQRFKLVEKLVRFFAVAGVLNLILINLILKVKNSKQELFLLLLVNDAFFLYATLFF</sequence>
<evidence type="ECO:0008006" key="4">
    <source>
        <dbReference type="Google" id="ProtNLM"/>
    </source>
</evidence>
<keyword evidence="1" id="KW-1133">Transmembrane helix</keyword>
<proteinExistence type="predicted"/>
<feature type="transmembrane region" description="Helical" evidence="1">
    <location>
        <begin position="305"/>
        <end position="322"/>
    </location>
</feature>
<gene>
    <name evidence="2" type="ORF">A2527_14450</name>
</gene>
<dbReference type="Proteomes" id="UP000178449">
    <property type="component" value="Unassembled WGS sequence"/>
</dbReference>
<accession>A0A1F6G4S1</accession>
<evidence type="ECO:0000313" key="2">
    <source>
        <dbReference type="EMBL" id="OGG93120.1"/>
    </source>
</evidence>
<keyword evidence="1" id="KW-0812">Transmembrane</keyword>
<reference evidence="2 3" key="1">
    <citation type="journal article" date="2016" name="Nat. Commun.">
        <title>Thousands of microbial genomes shed light on interconnected biogeochemical processes in an aquifer system.</title>
        <authorList>
            <person name="Anantharaman K."/>
            <person name="Brown C.T."/>
            <person name="Hug L.A."/>
            <person name="Sharon I."/>
            <person name="Castelle C.J."/>
            <person name="Probst A.J."/>
            <person name="Thomas B.C."/>
            <person name="Singh A."/>
            <person name="Wilkins M.J."/>
            <person name="Karaoz U."/>
            <person name="Brodie E.L."/>
            <person name="Williams K.H."/>
            <person name="Hubbard S.S."/>
            <person name="Banfield J.F."/>
        </authorList>
    </citation>
    <scope>NUCLEOTIDE SEQUENCE [LARGE SCALE GENOMIC DNA]</scope>
</reference>
<dbReference type="InterPro" id="IPR013320">
    <property type="entry name" value="ConA-like_dom_sf"/>
</dbReference>
<comment type="caution">
    <text evidence="2">The sequence shown here is derived from an EMBL/GenBank/DDBJ whole genome shotgun (WGS) entry which is preliminary data.</text>
</comment>
<feature type="transmembrane region" description="Helical" evidence="1">
    <location>
        <begin position="277"/>
        <end position="296"/>
    </location>
</feature>
<evidence type="ECO:0000313" key="3">
    <source>
        <dbReference type="Proteomes" id="UP000178449"/>
    </source>
</evidence>
<organism evidence="2 3">
    <name type="scientific">Candidatus Lambdaproteobacteria bacterium RIFOXYD2_FULL_50_16</name>
    <dbReference type="NCBI Taxonomy" id="1817772"/>
    <lineage>
        <taxon>Bacteria</taxon>
        <taxon>Pseudomonadati</taxon>
        <taxon>Pseudomonadota</taxon>
        <taxon>Candidatus Lambdaproteobacteria</taxon>
    </lineage>
</organism>
<dbReference type="AlphaFoldDB" id="A0A1F6G4S1"/>
<dbReference type="SUPFAM" id="SSF49899">
    <property type="entry name" value="Concanavalin A-like lectins/glucanases"/>
    <property type="match status" value="1"/>
</dbReference>
<name>A0A1F6G4S1_9PROT</name>
<dbReference type="EMBL" id="MFNE01000053">
    <property type="protein sequence ID" value="OGG93120.1"/>
    <property type="molecule type" value="Genomic_DNA"/>
</dbReference>
<dbReference type="Gene3D" id="2.60.120.200">
    <property type="match status" value="1"/>
</dbReference>